<keyword evidence="13" id="KW-0106">Calcium</keyword>
<keyword evidence="6" id="KW-0963">Cytoplasm</keyword>
<feature type="domain" description="EF-hand" evidence="22">
    <location>
        <begin position="449"/>
        <end position="484"/>
    </location>
</feature>
<comment type="catalytic activity">
    <reaction evidence="18">
        <text>L-threonyl-[protein] + ATP = O-phospho-L-threonyl-[protein] + ADP + H(+)</text>
        <dbReference type="Rhea" id="RHEA:46608"/>
        <dbReference type="Rhea" id="RHEA-COMP:11060"/>
        <dbReference type="Rhea" id="RHEA-COMP:11605"/>
        <dbReference type="ChEBI" id="CHEBI:15378"/>
        <dbReference type="ChEBI" id="CHEBI:30013"/>
        <dbReference type="ChEBI" id="CHEBI:30616"/>
        <dbReference type="ChEBI" id="CHEBI:61977"/>
        <dbReference type="ChEBI" id="CHEBI:456216"/>
        <dbReference type="EC" id="2.7.11.1"/>
    </reaction>
</comment>
<dbReference type="InterPro" id="IPR008271">
    <property type="entry name" value="Ser/Thr_kinase_AS"/>
</dbReference>
<dbReference type="SMART" id="SM00054">
    <property type="entry name" value="EFh"/>
    <property type="match status" value="4"/>
</dbReference>
<protein>
    <recommendedName>
        <fullName evidence="5">non-specific serine/threonine protein kinase</fullName>
        <ecNumber evidence="5">2.7.11.1</ecNumber>
    </recommendedName>
</protein>
<dbReference type="CDD" id="cd05117">
    <property type="entry name" value="STKc_CAMK"/>
    <property type="match status" value="1"/>
</dbReference>
<dbReference type="EMBL" id="CAMPGE010006130">
    <property type="protein sequence ID" value="CAI2364976.1"/>
    <property type="molecule type" value="Genomic_DNA"/>
</dbReference>
<keyword evidence="7" id="KW-0723">Serine/threonine-protein kinase</keyword>
<dbReference type="PANTHER" id="PTHR24349">
    <property type="entry name" value="SERINE/THREONINE-PROTEIN KINASE"/>
    <property type="match status" value="1"/>
</dbReference>
<dbReference type="SMART" id="SM00220">
    <property type="entry name" value="S_TKc"/>
    <property type="match status" value="1"/>
</dbReference>
<organism evidence="23 24">
    <name type="scientific">Euplotes crassus</name>
    <dbReference type="NCBI Taxonomy" id="5936"/>
    <lineage>
        <taxon>Eukaryota</taxon>
        <taxon>Sar</taxon>
        <taxon>Alveolata</taxon>
        <taxon>Ciliophora</taxon>
        <taxon>Intramacronucleata</taxon>
        <taxon>Spirotrichea</taxon>
        <taxon>Hypotrichia</taxon>
        <taxon>Euplotida</taxon>
        <taxon>Euplotidae</taxon>
        <taxon>Moneuplotes</taxon>
    </lineage>
</organism>
<evidence type="ECO:0000256" key="6">
    <source>
        <dbReference type="ARBA" id="ARBA00022490"/>
    </source>
</evidence>
<evidence type="ECO:0000256" key="14">
    <source>
        <dbReference type="ARBA" id="ARBA00022840"/>
    </source>
</evidence>
<dbReference type="PROSITE" id="PS00107">
    <property type="entry name" value="PROTEIN_KINASE_ATP"/>
    <property type="match status" value="1"/>
</dbReference>
<keyword evidence="24" id="KW-1185">Reference proteome</keyword>
<evidence type="ECO:0000256" key="3">
    <source>
        <dbReference type="ARBA" id="ARBA00005253"/>
    </source>
</evidence>
<comment type="cofactor">
    <cofactor evidence="1">
        <name>Mg(2+)</name>
        <dbReference type="ChEBI" id="CHEBI:18420"/>
    </cofactor>
</comment>
<dbReference type="InterPro" id="IPR017441">
    <property type="entry name" value="Protein_kinase_ATP_BS"/>
</dbReference>
<evidence type="ECO:0000256" key="20">
    <source>
        <dbReference type="PROSITE-ProRule" id="PRU10141"/>
    </source>
</evidence>
<accession>A0AAD1UE84</accession>
<evidence type="ECO:0000313" key="24">
    <source>
        <dbReference type="Proteomes" id="UP001295684"/>
    </source>
</evidence>
<evidence type="ECO:0000259" key="22">
    <source>
        <dbReference type="PROSITE" id="PS50222"/>
    </source>
</evidence>
<keyword evidence="9" id="KW-0479">Metal-binding</keyword>
<evidence type="ECO:0000256" key="8">
    <source>
        <dbReference type="ARBA" id="ARBA00022679"/>
    </source>
</evidence>
<dbReference type="PROSITE" id="PS50222">
    <property type="entry name" value="EF_HAND_2"/>
    <property type="match status" value="4"/>
</dbReference>
<name>A0AAD1UE84_EUPCR</name>
<dbReference type="SUPFAM" id="SSF56112">
    <property type="entry name" value="Protein kinase-like (PK-like)"/>
    <property type="match status" value="1"/>
</dbReference>
<dbReference type="PROSITE" id="PS00108">
    <property type="entry name" value="PROTEIN_KINASE_ST"/>
    <property type="match status" value="1"/>
</dbReference>
<dbReference type="Gene3D" id="1.10.510.10">
    <property type="entry name" value="Transferase(Phosphotransferase) domain 1"/>
    <property type="match status" value="1"/>
</dbReference>
<evidence type="ECO:0000256" key="15">
    <source>
        <dbReference type="ARBA" id="ARBA00023212"/>
    </source>
</evidence>
<comment type="similarity">
    <text evidence="16">Belongs to the protein kinase superfamily. Ser/Thr protein kinase family. CDPK subfamily.</text>
</comment>
<dbReference type="InterPro" id="IPR000719">
    <property type="entry name" value="Prot_kinase_dom"/>
</dbReference>
<dbReference type="InterPro" id="IPR002048">
    <property type="entry name" value="EF_hand_dom"/>
</dbReference>
<keyword evidence="11 20" id="KW-0547">Nucleotide-binding</keyword>
<feature type="binding site" evidence="20">
    <location>
        <position position="100"/>
    </location>
    <ligand>
        <name>ATP</name>
        <dbReference type="ChEBI" id="CHEBI:30616"/>
    </ligand>
</feature>
<comment type="similarity">
    <text evidence="3">Belongs to the centrin family.</text>
</comment>
<dbReference type="EC" id="2.7.11.1" evidence="5"/>
<feature type="domain" description="EF-hand" evidence="22">
    <location>
        <begin position="416"/>
        <end position="448"/>
    </location>
</feature>
<dbReference type="PROSITE" id="PS00018">
    <property type="entry name" value="EF_HAND_1"/>
    <property type="match status" value="4"/>
</dbReference>
<dbReference type="AlphaFoldDB" id="A0AAD1UE84"/>
<dbReference type="GO" id="GO:0005524">
    <property type="term" value="F:ATP binding"/>
    <property type="evidence" value="ECO:0007669"/>
    <property type="project" value="UniProtKB-UniRule"/>
</dbReference>
<dbReference type="InterPro" id="IPR011992">
    <property type="entry name" value="EF-hand-dom_pair"/>
</dbReference>
<dbReference type="GO" id="GO:0005856">
    <property type="term" value="C:cytoskeleton"/>
    <property type="evidence" value="ECO:0007669"/>
    <property type="project" value="UniProtKB-SubCell"/>
</dbReference>
<dbReference type="FunFam" id="1.10.510.10:FF:000571">
    <property type="entry name" value="Maternal embryonic leucine zipper kinase"/>
    <property type="match status" value="1"/>
</dbReference>
<feature type="domain" description="EF-hand" evidence="22">
    <location>
        <begin position="486"/>
        <end position="521"/>
    </location>
</feature>
<comment type="function">
    <text evidence="17">Plays a fundamental role in microtubule organizing center structure and function. Component of the infraciliary lattice (ICL) and the ciliary basal bodies.</text>
</comment>
<feature type="domain" description="EF-hand" evidence="22">
    <location>
        <begin position="378"/>
        <end position="413"/>
    </location>
</feature>
<gene>
    <name evidence="23" type="ORF">ECRASSUSDP1_LOCUS6326</name>
</gene>
<feature type="domain" description="Protein kinase" evidence="21">
    <location>
        <begin position="70"/>
        <end position="333"/>
    </location>
</feature>
<comment type="subunit">
    <text evidence="4">Monomer.</text>
</comment>
<sequence>MEAEKIYVDDILSDEDDECPSPIIPKKYIEKEEFESRKSKLDIKKIISSFILKKEYFVSHKKTDIHVDYDLEKEPLGEGAFGVVYRATERETGIIRAAKKIQVKDDSDIENFYREVGALKTLDHPNVIKLYEVYEDKEEGFVYLIEEYCEGGELFDYIIDHNGLEEKEAARVFHQMLSSILYCHKNCICHRDLKPDNFMLSKRGKRSPIKLIDFGLSRQFFSYNENKGVDYVRMATRAGTKLYMAPEVFTGNYSNACDIWSLGVILFIMVSSEIPFKGSTEEQIKQSILDISYDFDKPIWDNISEECKDLISQMIVEENQRITPKKALHHPWFKKFLFKKKKMLGADSSHIEKIENFKDSNHLKKAILTFLSAKASDEDIKEEIELFNNYDTNNDGYITKKELKKGMTKLHNFTNEDIEKFMESMDTDKNGAINFNEFISATLNNKISTDYSRIVKAFEFFDLDNDGQIDKKELQEALTGKSFEMIDMQIFEGVIDECDKDRDGKINFEEFSQTVSNKLDIKTKQKLSEYGKPAETP</sequence>
<evidence type="ECO:0000256" key="1">
    <source>
        <dbReference type="ARBA" id="ARBA00001946"/>
    </source>
</evidence>
<proteinExistence type="inferred from homology"/>
<dbReference type="Pfam" id="PF13499">
    <property type="entry name" value="EF-hand_7"/>
    <property type="match status" value="2"/>
</dbReference>
<dbReference type="Gene3D" id="1.10.238.10">
    <property type="entry name" value="EF-hand"/>
    <property type="match status" value="2"/>
</dbReference>
<evidence type="ECO:0000256" key="10">
    <source>
        <dbReference type="ARBA" id="ARBA00022737"/>
    </source>
</evidence>
<dbReference type="GO" id="GO:0005509">
    <property type="term" value="F:calcium ion binding"/>
    <property type="evidence" value="ECO:0007669"/>
    <property type="project" value="InterPro"/>
</dbReference>
<evidence type="ECO:0000256" key="13">
    <source>
        <dbReference type="ARBA" id="ARBA00022837"/>
    </source>
</evidence>
<comment type="subcellular location">
    <subcellularLocation>
        <location evidence="2">Cytoplasm</location>
        <location evidence="2">Cytoskeleton</location>
    </subcellularLocation>
</comment>
<dbReference type="SUPFAM" id="SSF47473">
    <property type="entry name" value="EF-hand"/>
    <property type="match status" value="1"/>
</dbReference>
<evidence type="ECO:0000256" key="9">
    <source>
        <dbReference type="ARBA" id="ARBA00022723"/>
    </source>
</evidence>
<evidence type="ECO:0000259" key="21">
    <source>
        <dbReference type="PROSITE" id="PS50011"/>
    </source>
</evidence>
<evidence type="ECO:0000256" key="19">
    <source>
        <dbReference type="ARBA" id="ARBA00048679"/>
    </source>
</evidence>
<keyword evidence="10" id="KW-0677">Repeat</keyword>
<dbReference type="PROSITE" id="PS50011">
    <property type="entry name" value="PROTEIN_KINASE_DOM"/>
    <property type="match status" value="1"/>
</dbReference>
<evidence type="ECO:0000313" key="23">
    <source>
        <dbReference type="EMBL" id="CAI2364976.1"/>
    </source>
</evidence>
<evidence type="ECO:0000256" key="4">
    <source>
        <dbReference type="ARBA" id="ARBA00011245"/>
    </source>
</evidence>
<dbReference type="InterPro" id="IPR018247">
    <property type="entry name" value="EF_Hand_1_Ca_BS"/>
</dbReference>
<evidence type="ECO:0000256" key="16">
    <source>
        <dbReference type="ARBA" id="ARBA00024334"/>
    </source>
</evidence>
<dbReference type="Proteomes" id="UP001295684">
    <property type="component" value="Unassembled WGS sequence"/>
</dbReference>
<evidence type="ECO:0000256" key="12">
    <source>
        <dbReference type="ARBA" id="ARBA00022777"/>
    </source>
</evidence>
<keyword evidence="14 20" id="KW-0067">ATP-binding</keyword>
<evidence type="ECO:0000256" key="18">
    <source>
        <dbReference type="ARBA" id="ARBA00047899"/>
    </source>
</evidence>
<comment type="caution">
    <text evidence="23">The sequence shown here is derived from an EMBL/GenBank/DDBJ whole genome shotgun (WGS) entry which is preliminary data.</text>
</comment>
<dbReference type="Pfam" id="PF00069">
    <property type="entry name" value="Pkinase"/>
    <property type="match status" value="1"/>
</dbReference>
<evidence type="ECO:0000256" key="11">
    <source>
        <dbReference type="ARBA" id="ARBA00022741"/>
    </source>
</evidence>
<reference evidence="23" key="1">
    <citation type="submission" date="2023-07" db="EMBL/GenBank/DDBJ databases">
        <authorList>
            <consortium name="AG Swart"/>
            <person name="Singh M."/>
            <person name="Singh A."/>
            <person name="Seah K."/>
            <person name="Emmerich C."/>
        </authorList>
    </citation>
    <scope>NUCLEOTIDE SEQUENCE</scope>
    <source>
        <strain evidence="23">DP1</strain>
    </source>
</reference>
<evidence type="ECO:0000256" key="7">
    <source>
        <dbReference type="ARBA" id="ARBA00022527"/>
    </source>
</evidence>
<keyword evidence="8" id="KW-0808">Transferase</keyword>
<dbReference type="Gene3D" id="3.30.200.20">
    <property type="entry name" value="Phosphorylase Kinase, domain 1"/>
    <property type="match status" value="1"/>
</dbReference>
<comment type="catalytic activity">
    <reaction evidence="19">
        <text>L-seryl-[protein] + ATP = O-phospho-L-seryl-[protein] + ADP + H(+)</text>
        <dbReference type="Rhea" id="RHEA:17989"/>
        <dbReference type="Rhea" id="RHEA-COMP:9863"/>
        <dbReference type="Rhea" id="RHEA-COMP:11604"/>
        <dbReference type="ChEBI" id="CHEBI:15378"/>
        <dbReference type="ChEBI" id="CHEBI:29999"/>
        <dbReference type="ChEBI" id="CHEBI:30616"/>
        <dbReference type="ChEBI" id="CHEBI:83421"/>
        <dbReference type="ChEBI" id="CHEBI:456216"/>
        <dbReference type="EC" id="2.7.11.1"/>
    </reaction>
</comment>
<evidence type="ECO:0000256" key="5">
    <source>
        <dbReference type="ARBA" id="ARBA00012513"/>
    </source>
</evidence>
<evidence type="ECO:0000256" key="2">
    <source>
        <dbReference type="ARBA" id="ARBA00004245"/>
    </source>
</evidence>
<dbReference type="GO" id="GO:0004674">
    <property type="term" value="F:protein serine/threonine kinase activity"/>
    <property type="evidence" value="ECO:0007669"/>
    <property type="project" value="UniProtKB-KW"/>
</dbReference>
<keyword evidence="12" id="KW-0418">Kinase</keyword>
<evidence type="ECO:0000256" key="17">
    <source>
        <dbReference type="ARBA" id="ARBA00025692"/>
    </source>
</evidence>
<dbReference type="InterPro" id="IPR050205">
    <property type="entry name" value="CDPK_Ser/Thr_kinases"/>
</dbReference>
<keyword evidence="15" id="KW-0206">Cytoskeleton</keyword>
<dbReference type="FunFam" id="3.30.200.20:FF:000315">
    <property type="entry name" value="Calcium-dependent protein kinase 3"/>
    <property type="match status" value="1"/>
</dbReference>
<dbReference type="FunFam" id="1.10.238.10:FF:000178">
    <property type="entry name" value="Calmodulin-2 A"/>
    <property type="match status" value="1"/>
</dbReference>
<dbReference type="InterPro" id="IPR011009">
    <property type="entry name" value="Kinase-like_dom_sf"/>
</dbReference>